<keyword evidence="1" id="KW-0812">Transmembrane</keyword>
<dbReference type="Proteomes" id="UP000199220">
    <property type="component" value="Unassembled WGS sequence"/>
</dbReference>
<keyword evidence="1" id="KW-0472">Membrane</keyword>
<gene>
    <name evidence="2" type="ORF">SAMN04488554_1894</name>
</gene>
<dbReference type="STRING" id="648782.SAMN04488554_1894"/>
<name>A0A1H5H9H7_9MICO</name>
<dbReference type="EMBL" id="FNTX01000001">
    <property type="protein sequence ID" value="SEE24515.1"/>
    <property type="molecule type" value="Genomic_DNA"/>
</dbReference>
<accession>A0A1H5H9H7</accession>
<dbReference type="AlphaFoldDB" id="A0A1H5H9H7"/>
<evidence type="ECO:0000256" key="1">
    <source>
        <dbReference type="SAM" id="Phobius"/>
    </source>
</evidence>
<feature type="transmembrane region" description="Helical" evidence="1">
    <location>
        <begin position="25"/>
        <end position="43"/>
    </location>
</feature>
<evidence type="ECO:0000313" key="2">
    <source>
        <dbReference type="EMBL" id="SEE24515.1"/>
    </source>
</evidence>
<protein>
    <submittedName>
        <fullName evidence="2">Uncharacterized protein</fullName>
    </submittedName>
</protein>
<sequence>MRSSLLTFAAEQGEAAAEGLQPLGFGMITFGILMFLLLVTLAFRSLGTRNRQR</sequence>
<dbReference type="RefSeq" id="WP_175477007.1">
    <property type="nucleotide sequence ID" value="NZ_FNTX01000001.1"/>
</dbReference>
<keyword evidence="1" id="KW-1133">Transmembrane helix</keyword>
<proteinExistence type="predicted"/>
<keyword evidence="3" id="KW-1185">Reference proteome</keyword>
<organism evidence="2 3">
    <name type="scientific">Ruania alba</name>
    <dbReference type="NCBI Taxonomy" id="648782"/>
    <lineage>
        <taxon>Bacteria</taxon>
        <taxon>Bacillati</taxon>
        <taxon>Actinomycetota</taxon>
        <taxon>Actinomycetes</taxon>
        <taxon>Micrococcales</taxon>
        <taxon>Ruaniaceae</taxon>
        <taxon>Ruania</taxon>
    </lineage>
</organism>
<reference evidence="3" key="1">
    <citation type="submission" date="2016-10" db="EMBL/GenBank/DDBJ databases">
        <authorList>
            <person name="Varghese N."/>
            <person name="Submissions S."/>
        </authorList>
    </citation>
    <scope>NUCLEOTIDE SEQUENCE [LARGE SCALE GENOMIC DNA]</scope>
    <source>
        <strain evidence="3">DSM 21368</strain>
    </source>
</reference>
<evidence type="ECO:0000313" key="3">
    <source>
        <dbReference type="Proteomes" id="UP000199220"/>
    </source>
</evidence>